<dbReference type="RefSeq" id="WP_244457612.1">
    <property type="nucleotide sequence ID" value="NZ_AP025637.1"/>
</dbReference>
<gene>
    <name evidence="1" type="ORF">Rmf_02000</name>
</gene>
<evidence type="ECO:0000313" key="1">
    <source>
        <dbReference type="EMBL" id="BDG70271.1"/>
    </source>
</evidence>
<dbReference type="Proteomes" id="UP000831327">
    <property type="component" value="Chromosome"/>
</dbReference>
<organism evidence="1 2">
    <name type="scientific">Roseomonas fluvialis</name>
    <dbReference type="NCBI Taxonomy" id="1750527"/>
    <lineage>
        <taxon>Bacteria</taxon>
        <taxon>Pseudomonadati</taxon>
        <taxon>Pseudomonadota</taxon>
        <taxon>Alphaproteobacteria</taxon>
        <taxon>Acetobacterales</taxon>
        <taxon>Roseomonadaceae</taxon>
        <taxon>Roseomonas</taxon>
    </lineage>
</organism>
<proteinExistence type="predicted"/>
<reference evidence="1 2" key="1">
    <citation type="journal article" date="2016" name="Microbes Environ.">
        <title>Phylogenetically diverse aerobic anoxygenic phototrophic bacteria isolated from epilithic biofilms in Tama river, Japan.</title>
        <authorList>
            <person name="Hirose S."/>
            <person name="Matsuura K."/>
            <person name="Haruta S."/>
        </authorList>
    </citation>
    <scope>NUCLEOTIDE SEQUENCE [LARGE SCALE GENOMIC DNA]</scope>
    <source>
        <strain evidence="1 2">S08</strain>
    </source>
</reference>
<protein>
    <submittedName>
        <fullName evidence="1">Uncharacterized protein</fullName>
    </submittedName>
</protein>
<dbReference type="EMBL" id="AP025637">
    <property type="protein sequence ID" value="BDG70271.1"/>
    <property type="molecule type" value="Genomic_DNA"/>
</dbReference>
<accession>A0ABM7XXT7</accession>
<name>A0ABM7XXT7_9PROT</name>
<evidence type="ECO:0000313" key="2">
    <source>
        <dbReference type="Proteomes" id="UP000831327"/>
    </source>
</evidence>
<keyword evidence="2" id="KW-1185">Reference proteome</keyword>
<sequence>MFFIDADVATAGNQAFTYIGTAAAFTGTAQLRSQVIGGDTFLFGNTDGAIGTAEFSIRITGNVALQVGDFIL</sequence>